<reference evidence="2 3" key="1">
    <citation type="submission" date="2019-03" db="EMBL/GenBank/DDBJ databases">
        <title>Genomic Encyclopedia of Type Strains, Phase IV (KMG-IV): sequencing the most valuable type-strain genomes for metagenomic binning, comparative biology and taxonomic classification.</title>
        <authorList>
            <person name="Goeker M."/>
        </authorList>
    </citation>
    <scope>NUCLEOTIDE SEQUENCE [LARGE SCALE GENOMIC DNA]</scope>
    <source>
        <strain evidence="2 3">DSM 28559</strain>
    </source>
</reference>
<evidence type="ECO:0000313" key="2">
    <source>
        <dbReference type="EMBL" id="TCO85803.1"/>
    </source>
</evidence>
<accession>A0A4R2LHS0</accession>
<sequence>MGKKVLIGCIAIIGGVFLVFGIIVAYFVVSDFKQEARLDTELEEIYELSSDPENMNLKEINLRLNRVVTKDDYAVVEKAMKAYISDMFENNLNIITLLDDEALVCVLTWENYENDGPDFTRTKKYISRMRGAFQECKRNHKELLTEDKLRSYIENCALDSYYLDFYEERMGTLLEWDTGGSVEESLDFMLELMDVYEGVICFLSDNRESWKVEDGYITFENDELAAKYDSLLYELYEDDAYTEEVPPEDEGMGLIQLNLVFHQERKVGE</sequence>
<name>A0A4R2LHS0_9FIRM</name>
<keyword evidence="3" id="KW-1185">Reference proteome</keyword>
<dbReference type="OrthoDB" id="2085367at2"/>
<evidence type="ECO:0000256" key="1">
    <source>
        <dbReference type="SAM" id="Phobius"/>
    </source>
</evidence>
<keyword evidence="1" id="KW-1133">Transmembrane helix</keyword>
<protein>
    <submittedName>
        <fullName evidence="2">Uncharacterized protein</fullName>
    </submittedName>
</protein>
<gene>
    <name evidence="2" type="ORF">EV212_102118</name>
</gene>
<keyword evidence="1" id="KW-0472">Membrane</keyword>
<dbReference type="EMBL" id="SLXA01000002">
    <property type="protein sequence ID" value="TCO85803.1"/>
    <property type="molecule type" value="Genomic_DNA"/>
</dbReference>
<organism evidence="2 3">
    <name type="scientific">Frisingicoccus caecimuris</name>
    <dbReference type="NCBI Taxonomy" id="1796636"/>
    <lineage>
        <taxon>Bacteria</taxon>
        <taxon>Bacillati</taxon>
        <taxon>Bacillota</taxon>
        <taxon>Clostridia</taxon>
        <taxon>Lachnospirales</taxon>
        <taxon>Lachnospiraceae</taxon>
        <taxon>Frisingicoccus</taxon>
    </lineage>
</organism>
<comment type="caution">
    <text evidence="2">The sequence shown here is derived from an EMBL/GenBank/DDBJ whole genome shotgun (WGS) entry which is preliminary data.</text>
</comment>
<feature type="transmembrane region" description="Helical" evidence="1">
    <location>
        <begin position="5"/>
        <end position="29"/>
    </location>
</feature>
<dbReference type="RefSeq" id="WP_132088612.1">
    <property type="nucleotide sequence ID" value="NZ_JANKAQ010000001.1"/>
</dbReference>
<evidence type="ECO:0000313" key="3">
    <source>
        <dbReference type="Proteomes" id="UP000295711"/>
    </source>
</evidence>
<keyword evidence="1" id="KW-0812">Transmembrane</keyword>
<proteinExistence type="predicted"/>
<dbReference type="Proteomes" id="UP000295711">
    <property type="component" value="Unassembled WGS sequence"/>
</dbReference>
<dbReference type="AlphaFoldDB" id="A0A4R2LHS0"/>